<dbReference type="GO" id="GO:0006171">
    <property type="term" value="P:cAMP biosynthetic process"/>
    <property type="evidence" value="ECO:0007669"/>
    <property type="project" value="TreeGrafter"/>
</dbReference>
<dbReference type="EMBL" id="BANX01000005">
    <property type="protein sequence ID" value="GAC67082.1"/>
    <property type="molecule type" value="Genomic_DNA"/>
</dbReference>
<dbReference type="SUPFAM" id="SSF55073">
    <property type="entry name" value="Nucleotide cyclase"/>
    <property type="match status" value="1"/>
</dbReference>
<evidence type="ECO:0000313" key="4">
    <source>
        <dbReference type="EMBL" id="GAC67082.1"/>
    </source>
</evidence>
<proteinExistence type="inferred from homology"/>
<dbReference type="AlphaFoldDB" id="M0QI30"/>
<evidence type="ECO:0000256" key="1">
    <source>
        <dbReference type="ARBA" id="ARBA00005381"/>
    </source>
</evidence>
<dbReference type="eggNOG" id="COG2114">
    <property type="taxonomic scope" value="Bacteria"/>
</dbReference>
<organism evidence="4 5">
    <name type="scientific">Gordonia soli NBRC 108243</name>
    <dbReference type="NCBI Taxonomy" id="1223545"/>
    <lineage>
        <taxon>Bacteria</taxon>
        <taxon>Bacillati</taxon>
        <taxon>Actinomycetota</taxon>
        <taxon>Actinomycetes</taxon>
        <taxon>Mycobacteriales</taxon>
        <taxon>Gordoniaceae</taxon>
        <taxon>Gordonia</taxon>
    </lineage>
</organism>
<dbReference type="PANTHER" id="PTHR43081:SF19">
    <property type="entry name" value="PH-SENSITIVE ADENYLATE CYCLASE RV1264"/>
    <property type="match status" value="1"/>
</dbReference>
<gene>
    <name evidence="4" type="ORF">GS4_05_02950</name>
</gene>
<comment type="caution">
    <text evidence="4">The sequence shown here is derived from an EMBL/GenBank/DDBJ whole genome shotgun (WGS) entry which is preliminary data.</text>
</comment>
<comment type="similarity">
    <text evidence="1">Belongs to the adenylyl cyclase class-3 family.</text>
</comment>
<evidence type="ECO:0000256" key="2">
    <source>
        <dbReference type="SAM" id="MobiDB-lite"/>
    </source>
</evidence>
<feature type="domain" description="Guanylate cyclase" evidence="3">
    <location>
        <begin position="162"/>
        <end position="270"/>
    </location>
</feature>
<dbReference type="CDD" id="cd07302">
    <property type="entry name" value="CHD"/>
    <property type="match status" value="1"/>
</dbReference>
<dbReference type="PANTHER" id="PTHR43081">
    <property type="entry name" value="ADENYLATE CYCLASE, TERMINAL-DIFFERENTIATION SPECIFIC-RELATED"/>
    <property type="match status" value="1"/>
</dbReference>
<name>M0QI30_9ACTN</name>
<reference evidence="4 5" key="1">
    <citation type="submission" date="2013-01" db="EMBL/GenBank/DDBJ databases">
        <title>Whole genome shotgun sequence of Gordonia soli NBRC 108243.</title>
        <authorList>
            <person name="Isaki-Nakamura S."/>
            <person name="Hosoyama A."/>
            <person name="Tsuchikane K."/>
            <person name="Ando Y."/>
            <person name="Baba S."/>
            <person name="Ohji S."/>
            <person name="Hamada M."/>
            <person name="Tamura T."/>
            <person name="Yamazoe A."/>
            <person name="Yamazaki S."/>
            <person name="Fujita N."/>
        </authorList>
    </citation>
    <scope>NUCLEOTIDE SEQUENCE [LARGE SCALE GENOMIC DNA]</scope>
    <source>
        <strain evidence="4 5">NBRC 108243</strain>
    </source>
</reference>
<dbReference type="SMART" id="SM00044">
    <property type="entry name" value="CYCc"/>
    <property type="match status" value="1"/>
</dbReference>
<dbReference type="InterPro" id="IPR001054">
    <property type="entry name" value="A/G_cyclase"/>
</dbReference>
<dbReference type="InterPro" id="IPR029787">
    <property type="entry name" value="Nucleotide_cyclase"/>
</dbReference>
<dbReference type="GO" id="GO:0035556">
    <property type="term" value="P:intracellular signal transduction"/>
    <property type="evidence" value="ECO:0007669"/>
    <property type="project" value="InterPro"/>
</dbReference>
<keyword evidence="5" id="KW-1185">Reference proteome</keyword>
<protein>
    <submittedName>
        <fullName evidence="4">Putative adenylate cyclase</fullName>
    </submittedName>
</protein>
<dbReference type="GO" id="GO:0004016">
    <property type="term" value="F:adenylate cyclase activity"/>
    <property type="evidence" value="ECO:0007669"/>
    <property type="project" value="UniProtKB-ARBA"/>
</dbReference>
<dbReference type="Gene3D" id="3.30.70.1230">
    <property type="entry name" value="Nucleotide cyclase"/>
    <property type="match status" value="1"/>
</dbReference>
<dbReference type="InterPro" id="IPR050697">
    <property type="entry name" value="Adenylyl/Guanylyl_Cyclase_3/4"/>
</dbReference>
<dbReference type="PROSITE" id="PS50125">
    <property type="entry name" value="GUANYLATE_CYCLASE_2"/>
    <property type="match status" value="1"/>
</dbReference>
<evidence type="ECO:0000259" key="3">
    <source>
        <dbReference type="PROSITE" id="PS50125"/>
    </source>
</evidence>
<dbReference type="Proteomes" id="UP000011666">
    <property type="component" value="Unassembled WGS sequence"/>
</dbReference>
<evidence type="ECO:0000313" key="5">
    <source>
        <dbReference type="Proteomes" id="UP000011666"/>
    </source>
</evidence>
<feature type="region of interest" description="Disordered" evidence="2">
    <location>
        <begin position="1"/>
        <end position="28"/>
    </location>
</feature>
<sequence length="330" mass="36479">MQIRPLAKLAPTHDDGSRRMSSGSAEDERRYTRDELVAALGISTEYADKLWNAFGFARKTTDDKIFDEADLIALQLFADSETTMPQNAQVATARAIGQTMSRLADWQADQLLELDRDPAVPWSLEQMSSALGRIQQLIWRRHLAMALEKDVVHESDERLESVIGFADIVGYTSLSRRIDLADLEQLLEEFEERTYEIVTVEGGHVVKTLGDAVMFTHSSPGAAAAISLAVHELSSGETIPPLRVGLASGVVLSRLGDVFGEPVNIAARLCGSARPRTTLVDESTAAALEDDPRFYLKSISSLNVRGYKRLRAKTLEHNKYYDPETGNSTR</sequence>
<dbReference type="STRING" id="1223545.GS4_05_02950"/>
<dbReference type="Pfam" id="PF00211">
    <property type="entry name" value="Guanylate_cyc"/>
    <property type="match status" value="1"/>
</dbReference>
<accession>M0QI30</accession>